<dbReference type="SUPFAM" id="SSF47413">
    <property type="entry name" value="lambda repressor-like DNA-binding domains"/>
    <property type="match status" value="1"/>
</dbReference>
<dbReference type="InterPro" id="IPR010982">
    <property type="entry name" value="Lambda_DNA-bd_dom_sf"/>
</dbReference>
<dbReference type="InterPro" id="IPR027910">
    <property type="entry name" value="YdiL_sf"/>
</dbReference>
<gene>
    <name evidence="1" type="ORF">SAMN04488508_11334</name>
</gene>
<dbReference type="GO" id="GO:0003677">
    <property type="term" value="F:DNA binding"/>
    <property type="evidence" value="ECO:0007669"/>
    <property type="project" value="InterPro"/>
</dbReference>
<organism evidence="1 2">
    <name type="scientific">Aquimarina spongiae</name>
    <dbReference type="NCBI Taxonomy" id="570521"/>
    <lineage>
        <taxon>Bacteria</taxon>
        <taxon>Pseudomonadati</taxon>
        <taxon>Bacteroidota</taxon>
        <taxon>Flavobacteriia</taxon>
        <taxon>Flavobacteriales</taxon>
        <taxon>Flavobacteriaceae</taxon>
        <taxon>Aquimarina</taxon>
    </lineage>
</organism>
<protein>
    <recommendedName>
        <fullName evidence="3">Helix-turn-helix</fullName>
    </recommendedName>
</protein>
<dbReference type="EMBL" id="FQYP01000013">
    <property type="protein sequence ID" value="SHJ64443.1"/>
    <property type="molecule type" value="Genomic_DNA"/>
</dbReference>
<dbReference type="OrthoDB" id="3831186at2"/>
<dbReference type="AlphaFoldDB" id="A0A1M6KZM7"/>
<name>A0A1M6KZM7_9FLAO</name>
<evidence type="ECO:0000313" key="2">
    <source>
        <dbReference type="Proteomes" id="UP000184432"/>
    </source>
</evidence>
<dbReference type="RefSeq" id="WP_073321491.1">
    <property type="nucleotide sequence ID" value="NZ_FQYP01000013.1"/>
</dbReference>
<evidence type="ECO:0000313" key="1">
    <source>
        <dbReference type="EMBL" id="SHJ64443.1"/>
    </source>
</evidence>
<accession>A0A1M6KZM7</accession>
<dbReference type="Proteomes" id="UP000184432">
    <property type="component" value="Unassembled WGS sequence"/>
</dbReference>
<dbReference type="Gene3D" id="1.10.3100.10">
    <property type="entry name" value="Putative cytoplasmic protein"/>
    <property type="match status" value="1"/>
</dbReference>
<evidence type="ECO:0008006" key="3">
    <source>
        <dbReference type="Google" id="ProtNLM"/>
    </source>
</evidence>
<keyword evidence="2" id="KW-1185">Reference proteome</keyword>
<reference evidence="2" key="1">
    <citation type="submission" date="2016-11" db="EMBL/GenBank/DDBJ databases">
        <authorList>
            <person name="Varghese N."/>
            <person name="Submissions S."/>
        </authorList>
    </citation>
    <scope>NUCLEOTIDE SEQUENCE [LARGE SCALE GENOMIC DNA]</scope>
    <source>
        <strain evidence="2">DSM 22623</strain>
    </source>
</reference>
<proteinExistence type="predicted"/>
<sequence>MNSLQLKEVQNILGKNQQEIADLLEISKSAYQKYVYGEREIPRKIEIKAQKLLSKNNSSEKTVFGLNDAIKLIFDNLKEAEKTPFMQMYKETIEQRAIMEERERIYQKMLKSKQQNETQG</sequence>